<evidence type="ECO:0000313" key="3">
    <source>
        <dbReference type="RefSeq" id="XP_041437331.1"/>
    </source>
</evidence>
<dbReference type="Proteomes" id="UP000186698">
    <property type="component" value="Chromosome 2L"/>
</dbReference>
<dbReference type="InterPro" id="IPR013151">
    <property type="entry name" value="Immunoglobulin_dom"/>
</dbReference>
<evidence type="ECO:0000256" key="1">
    <source>
        <dbReference type="ARBA" id="ARBA00023319"/>
    </source>
</evidence>
<keyword evidence="2" id="KW-1185">Reference proteome</keyword>
<dbReference type="KEGG" id="xla:108707801"/>
<name>A0A1L8HBW0_XENLA</name>
<dbReference type="Gene3D" id="2.60.40.10">
    <property type="entry name" value="Immunoglobulins"/>
    <property type="match status" value="1"/>
</dbReference>
<accession>A0A1L8HBW0</accession>
<dbReference type="SMART" id="SM00409">
    <property type="entry name" value="IG"/>
    <property type="match status" value="1"/>
</dbReference>
<keyword evidence="1" id="KW-0393">Immunoglobulin domain</keyword>
<dbReference type="AlphaFoldDB" id="A0A1L8HBW0"/>
<reference evidence="3" key="1">
    <citation type="submission" date="2025-08" db="UniProtKB">
        <authorList>
            <consortium name="RefSeq"/>
        </authorList>
    </citation>
    <scope>IDENTIFICATION</scope>
    <source>
        <strain evidence="3">J_2021</strain>
        <tissue evidence="3">Erythrocytes</tissue>
    </source>
</reference>
<dbReference type="OMA" id="NPEECYY"/>
<dbReference type="PROSITE" id="PS50835">
    <property type="entry name" value="IG_LIKE"/>
    <property type="match status" value="1"/>
</dbReference>
<dbReference type="InterPro" id="IPR003599">
    <property type="entry name" value="Ig_sub"/>
</dbReference>
<dbReference type="PaxDb" id="8355-A0A1L8HBW0"/>
<gene>
    <name evidence="3" type="primary">LOC108707801</name>
</gene>
<dbReference type="SUPFAM" id="SSF48726">
    <property type="entry name" value="Immunoglobulin"/>
    <property type="match status" value="1"/>
</dbReference>
<evidence type="ECO:0000313" key="2">
    <source>
        <dbReference type="Proteomes" id="UP000186698"/>
    </source>
</evidence>
<protein>
    <submittedName>
        <fullName evidence="3">Uncharacterized protein LOC108707801</fullName>
    </submittedName>
</protein>
<organism evidence="2 3">
    <name type="scientific">Xenopus laevis</name>
    <name type="common">African clawed frog</name>
    <dbReference type="NCBI Taxonomy" id="8355"/>
    <lineage>
        <taxon>Eukaryota</taxon>
        <taxon>Metazoa</taxon>
        <taxon>Chordata</taxon>
        <taxon>Craniata</taxon>
        <taxon>Vertebrata</taxon>
        <taxon>Euteleostomi</taxon>
        <taxon>Amphibia</taxon>
        <taxon>Batrachia</taxon>
        <taxon>Anura</taxon>
        <taxon>Pipoidea</taxon>
        <taxon>Pipidae</taxon>
        <taxon>Xenopodinae</taxon>
        <taxon>Xenopus</taxon>
        <taxon>Xenopus</taxon>
    </lineage>
</organism>
<dbReference type="RefSeq" id="XP_041437331.1">
    <property type="nucleotide sequence ID" value="XM_041581397.1"/>
</dbReference>
<dbReference type="GeneID" id="108707801"/>
<dbReference type="OrthoDB" id="9907744at2759"/>
<proteinExistence type="predicted"/>
<sequence length="224" mass="25202">MKLGAPDLLRISTFLLLLSDYVRGSHVSPGETVTLSCPERSPGDFIRIINWKKVNGYHTLNFVFWNQSANNTTWSGSNNTSPPTQFVHNNFTDPRISFLSPELPLTLQILSTQTSDSANYSCEVTTSREGVKYTHEEVLVSGNGTLERNVIPISVGGTACCVAALLILLLILHWKKRRSYNETPRAIPQSFLENAENPQVVYENPEECYYNRFNTLYDGLPNTR</sequence>
<dbReference type="InterPro" id="IPR007110">
    <property type="entry name" value="Ig-like_dom"/>
</dbReference>
<dbReference type="InterPro" id="IPR013783">
    <property type="entry name" value="Ig-like_fold"/>
</dbReference>
<dbReference type="Pfam" id="PF00047">
    <property type="entry name" value="ig"/>
    <property type="match status" value="1"/>
</dbReference>
<dbReference type="InterPro" id="IPR036179">
    <property type="entry name" value="Ig-like_dom_sf"/>
</dbReference>